<feature type="signal peptide" evidence="2">
    <location>
        <begin position="1"/>
        <end position="32"/>
    </location>
</feature>
<comment type="caution">
    <text evidence="4">The sequence shown here is derived from an EMBL/GenBank/DDBJ whole genome shotgun (WGS) entry which is preliminary data.</text>
</comment>
<evidence type="ECO:0000256" key="1">
    <source>
        <dbReference type="SAM" id="MobiDB-lite"/>
    </source>
</evidence>
<organism evidence="4 5">
    <name type="scientific">Xanthomonas floridensis</name>
    <dbReference type="NCBI Taxonomy" id="1843580"/>
    <lineage>
        <taxon>Bacteria</taxon>
        <taxon>Pseudomonadati</taxon>
        <taxon>Pseudomonadota</taxon>
        <taxon>Gammaproteobacteria</taxon>
        <taxon>Lysobacterales</taxon>
        <taxon>Lysobacteraceae</taxon>
        <taxon>Xanthomonas</taxon>
    </lineage>
</organism>
<evidence type="ECO:0000313" key="3">
    <source>
        <dbReference type="EMBL" id="MEA5124161.1"/>
    </source>
</evidence>
<sequence length="105" mass="11367">MIGDSRRLPWMWTMRRLTVCLLLLLAPLAALASDQLTDGDHDSCVSSNSAARGRTPNGEPAAPARTPPQHKPAPATGGGGSDGDGLFPRMRMMPRWHSFLPGMFR</sequence>
<evidence type="ECO:0000313" key="6">
    <source>
        <dbReference type="Proteomes" id="UP001303614"/>
    </source>
</evidence>
<evidence type="ECO:0000313" key="5">
    <source>
        <dbReference type="Proteomes" id="UP000077659"/>
    </source>
</evidence>
<dbReference type="EMBL" id="LXNG01000003">
    <property type="protein sequence ID" value="OAG69044.1"/>
    <property type="molecule type" value="Genomic_DNA"/>
</dbReference>
<dbReference type="RefSeq" id="WP_064507653.1">
    <property type="nucleotide sequence ID" value="NZ_JAYFSN010000010.1"/>
</dbReference>
<feature type="region of interest" description="Disordered" evidence="1">
    <location>
        <begin position="36"/>
        <end position="88"/>
    </location>
</feature>
<keyword evidence="2" id="KW-0732">Signal</keyword>
<feature type="chain" id="PRO_5008393088" description="Secreted protein" evidence="2">
    <location>
        <begin position="33"/>
        <end position="105"/>
    </location>
</feature>
<name>A0A1A9MES9_9XANT</name>
<dbReference type="AlphaFoldDB" id="A0A1A9MES9"/>
<accession>A0A1A9MES9</accession>
<reference evidence="4 5" key="1">
    <citation type="submission" date="2016-05" db="EMBL/GenBank/DDBJ databases">
        <title>Pathogenic, phenotypic and molecular characterisation of Xanthomonas nasturtii sp. nov. and Xanthomonas floridensis sp. nov., new species of Xanthomonas associated with watercress production in Florida.</title>
        <authorList>
            <person name="Vicente J.G."/>
            <person name="Rothwell S."/>
            <person name="Holub E.B."/>
            <person name="Studholme D.J."/>
        </authorList>
    </citation>
    <scope>NUCLEOTIDE SEQUENCE [LARGE SCALE GENOMIC DNA]</scope>
    <source>
        <strain evidence="4 5">WHRI 8848</strain>
    </source>
</reference>
<dbReference type="Proteomes" id="UP000077659">
    <property type="component" value="Unassembled WGS sequence"/>
</dbReference>
<dbReference type="STRING" id="1843580.A7D17_10640"/>
<dbReference type="Proteomes" id="UP001303614">
    <property type="component" value="Unassembled WGS sequence"/>
</dbReference>
<dbReference type="OrthoDB" id="6028468at2"/>
<protein>
    <recommendedName>
        <fullName evidence="7">Secreted protein</fullName>
    </recommendedName>
</protein>
<evidence type="ECO:0000313" key="4">
    <source>
        <dbReference type="EMBL" id="OAG69044.1"/>
    </source>
</evidence>
<evidence type="ECO:0000256" key="2">
    <source>
        <dbReference type="SAM" id="SignalP"/>
    </source>
</evidence>
<evidence type="ECO:0008006" key="7">
    <source>
        <dbReference type="Google" id="ProtNLM"/>
    </source>
</evidence>
<reference evidence="3 6" key="2">
    <citation type="submission" date="2023-12" db="EMBL/GenBank/DDBJ databases">
        <title>Genome sequencing of Xanthomonas floridensis.</title>
        <authorList>
            <person name="Greer S."/>
            <person name="Harrison J."/>
            <person name="Grant M."/>
            <person name="Vicente J."/>
            <person name="Studholme D."/>
        </authorList>
    </citation>
    <scope>NUCLEOTIDE SEQUENCE [LARGE SCALE GENOMIC DNA]</scope>
    <source>
        <strain evidence="3 6">WHRI 8848</strain>
    </source>
</reference>
<proteinExistence type="predicted"/>
<keyword evidence="6" id="KW-1185">Reference proteome</keyword>
<gene>
    <name evidence="4" type="ORF">A7D17_10640</name>
    <name evidence="3" type="ORF">VB146_09870</name>
</gene>
<dbReference type="EMBL" id="JAYFSO010000010">
    <property type="protein sequence ID" value="MEA5124161.1"/>
    <property type="molecule type" value="Genomic_DNA"/>
</dbReference>